<dbReference type="EMBL" id="SNYM01000004">
    <property type="protein sequence ID" value="TDQ49462.1"/>
    <property type="molecule type" value="Genomic_DNA"/>
</dbReference>
<dbReference type="InterPro" id="IPR008503">
    <property type="entry name" value="Asp_endopeptidase"/>
</dbReference>
<dbReference type="Gene3D" id="2.40.70.10">
    <property type="entry name" value="Acid Proteases"/>
    <property type="match status" value="1"/>
</dbReference>
<name>A0A4R6UR51_9GAMM</name>
<dbReference type="OrthoDB" id="9782977at2"/>
<reference evidence="2 3" key="1">
    <citation type="submission" date="2019-03" db="EMBL/GenBank/DDBJ databases">
        <title>Genomic Encyclopedia of Type Strains, Phase IV (KMG-IV): sequencing the most valuable type-strain genomes for metagenomic binning, comparative biology and taxonomic classification.</title>
        <authorList>
            <person name="Goeker M."/>
        </authorList>
    </citation>
    <scope>NUCLEOTIDE SEQUENCE [LARGE SCALE GENOMIC DNA]</scope>
    <source>
        <strain evidence="2 3">DSM 103792</strain>
    </source>
</reference>
<dbReference type="PANTHER" id="PTHR38037:SF2">
    <property type="entry name" value="ATP-DEPENDENT ZINC PROTEASE DOMAIN-CONTAINING PROTEIN-RELATED"/>
    <property type="match status" value="1"/>
</dbReference>
<accession>A0A4R6UR51</accession>
<evidence type="ECO:0000313" key="3">
    <source>
        <dbReference type="Proteomes" id="UP000295375"/>
    </source>
</evidence>
<dbReference type="AlphaFoldDB" id="A0A4R6UR51"/>
<comment type="caution">
    <text evidence="2">The sequence shown here is derived from an EMBL/GenBank/DDBJ whole genome shotgun (WGS) entry which is preliminary data.</text>
</comment>
<organism evidence="2 3">
    <name type="scientific">Permianibacter aggregans</name>
    <dbReference type="NCBI Taxonomy" id="1510150"/>
    <lineage>
        <taxon>Bacteria</taxon>
        <taxon>Pseudomonadati</taxon>
        <taxon>Pseudomonadota</taxon>
        <taxon>Gammaproteobacteria</taxon>
        <taxon>Pseudomonadales</taxon>
        <taxon>Pseudomonadaceae</taxon>
        <taxon>Permianibacter</taxon>
    </lineage>
</organism>
<sequence>MALSHLRFGWREWAALPQLRVRRLRVKVDTGARTSTLHAYPIEAIERNGLPWVRFGLHLSRKDPEKTHWCEAPVLDRRVIKNSSGVSEERYVVATTLCIGKFCWPIAVTLTNRSKMKYRMLLGRTGLPSDAVVVPHVSWLQGDPDLGKPSIHEFVEP</sequence>
<dbReference type="RefSeq" id="WP_133589076.1">
    <property type="nucleotide sequence ID" value="NZ_CP037953.1"/>
</dbReference>
<protein>
    <recommendedName>
        <fullName evidence="1">Retropepsin-like aspartic endopeptidase domain-containing protein</fullName>
    </recommendedName>
</protein>
<feature type="domain" description="Retropepsin-like aspartic endopeptidase" evidence="1">
    <location>
        <begin position="8"/>
        <end position="138"/>
    </location>
</feature>
<evidence type="ECO:0000313" key="2">
    <source>
        <dbReference type="EMBL" id="TDQ49462.1"/>
    </source>
</evidence>
<gene>
    <name evidence="2" type="ORF">EV696_104167</name>
</gene>
<dbReference type="SUPFAM" id="SSF50630">
    <property type="entry name" value="Acid proteases"/>
    <property type="match status" value="1"/>
</dbReference>
<dbReference type="InterPro" id="IPR021109">
    <property type="entry name" value="Peptidase_aspartic_dom_sf"/>
</dbReference>
<proteinExistence type="predicted"/>
<dbReference type="Pfam" id="PF05618">
    <property type="entry name" value="Zn_protease"/>
    <property type="match status" value="1"/>
</dbReference>
<dbReference type="Proteomes" id="UP000295375">
    <property type="component" value="Unassembled WGS sequence"/>
</dbReference>
<dbReference type="PANTHER" id="PTHR38037">
    <property type="entry name" value="ZN_PROTEASE DOMAIN-CONTAINING PROTEIN"/>
    <property type="match status" value="1"/>
</dbReference>
<evidence type="ECO:0000259" key="1">
    <source>
        <dbReference type="Pfam" id="PF05618"/>
    </source>
</evidence>
<keyword evidence="3" id="KW-1185">Reference proteome</keyword>